<dbReference type="Pfam" id="PF13206">
    <property type="entry name" value="VSG_B"/>
    <property type="match status" value="1"/>
</dbReference>
<dbReference type="RefSeq" id="XP_827706.1">
    <property type="nucleotide sequence ID" value="XM_822613.1"/>
</dbReference>
<evidence type="ECO:0000256" key="4">
    <source>
        <dbReference type="ARBA" id="ARBA00022622"/>
    </source>
</evidence>
<dbReference type="GO" id="GO:0005886">
    <property type="term" value="C:plasma membrane"/>
    <property type="evidence" value="ECO:0007669"/>
    <property type="project" value="UniProtKB-SubCell"/>
</dbReference>
<dbReference type="EMBL" id="CM000207">
    <property type="protein sequence ID" value="EAN77376.1"/>
    <property type="molecule type" value="Genomic_DNA"/>
</dbReference>
<reference evidence="12 13" key="1">
    <citation type="journal article" date="2005" name="Science">
        <title>Comparative genomics of trypanosomatid parasitic protozoa.</title>
        <authorList>
            <person name="El-Sayed N.M."/>
            <person name="Myler P.J."/>
            <person name="Blandin G."/>
            <person name="Berriman M."/>
            <person name="Crabtree J."/>
            <person name="Aggarwal G."/>
            <person name="Caler E."/>
            <person name="Renauld H."/>
            <person name="Worthey E.A."/>
            <person name="Hertz-Fowler C."/>
            <person name="Ghedin E."/>
            <person name="Peacock C."/>
            <person name="Bartholomeu D.C."/>
            <person name="Haas B.J."/>
            <person name="Tran A.N."/>
            <person name="Wortman J.R."/>
            <person name="Alsmark U.C."/>
            <person name="Angiuoli S."/>
            <person name="Anupama A."/>
            <person name="Badger J."/>
            <person name="Bringaud F."/>
            <person name="Cadag E."/>
            <person name="Carlton J.M."/>
            <person name="Cerqueira G.C."/>
            <person name="Creasy T."/>
            <person name="Delcher A.L."/>
            <person name="Djikeng A."/>
            <person name="Embley T.M."/>
            <person name="Hauser C."/>
            <person name="Ivens A.C."/>
            <person name="Kummerfeld S.K."/>
            <person name="Pereira-Leal J.B."/>
            <person name="Nilsson D."/>
            <person name="Peterson J."/>
            <person name="Salzberg S.L."/>
            <person name="Shallom J."/>
            <person name="Silva J.C."/>
            <person name="Sundaram J."/>
            <person name="Westenberger S."/>
            <person name="White O."/>
            <person name="Melville S.E."/>
            <person name="Donelson J.E."/>
            <person name="Andersson B."/>
            <person name="Stuart K.D."/>
            <person name="Hall N."/>
        </authorList>
    </citation>
    <scope>NUCLEOTIDE SEQUENCE [LARGE SCALE GENOMIC DNA]</scope>
    <source>
        <strain evidence="12 13">927/4 GUTat10.1</strain>
    </source>
</reference>
<evidence type="ECO:0000256" key="6">
    <source>
        <dbReference type="ARBA" id="ARBA00023136"/>
    </source>
</evidence>
<protein>
    <submittedName>
        <fullName evidence="12">Variant surface glycoprotein (VSG, atypical), putative</fullName>
    </submittedName>
</protein>
<keyword evidence="4" id="KW-0336">GPI-anchor</keyword>
<sequence>MQGTMYWVVFLVAVLQGIHLVSGQEEILNEQEFEALCRMINWAERGLKHIKVTKRVTQEALKIGVRYLEVAGEENAAELAEAQDYSCTKRMEDRKRNCGLYKTFWEEAQRVLNKGVDSGERPERKKNGLREHSAEIRKKAMEVADIYHEIEAKSPSGQVEKIEEQLNKALYGRTHTAEEIREREERSRVCGKTLPNPPNREDQSLAVDLLCLCAMHGSWNGREICCADCTTGRNSEEWNPESNSAHRWEFLKQKCAGVIPSYGSTGERLRDAKQNFMDAVTKITTRRGEQLSKLGEKQNNNVKDCGADTSKSQGICMLYGAVDGVNLPWMKTLESVEDRIGLLMQESQDKTSKLERIKELSQEIESLIKGDTGRGRQQGRQKRSVDTENSVPETPADPSDPTQSTTDTNRKKQGERKPISTGNGASKSYGGDEVDSYDSKCDGENSACSDSPAKPTVKSSKSAINCPLGLILLLV</sequence>
<gene>
    <name evidence="12" type="ORF">Tb09.244.2330</name>
</gene>
<feature type="signal peptide" evidence="10">
    <location>
        <begin position="1"/>
        <end position="23"/>
    </location>
</feature>
<keyword evidence="5 10" id="KW-0732">Signal</keyword>
<dbReference type="AlphaFoldDB" id="Q38CU4"/>
<comment type="subcellular location">
    <subcellularLocation>
        <location evidence="2">Cell membrane</location>
        <topology evidence="2">Lipid-anchor</topology>
        <topology evidence="2">GPI-anchor</topology>
    </subcellularLocation>
</comment>
<organism evidence="12 13">
    <name type="scientific">Trypanosoma brucei brucei (strain 927/4 GUTat10.1)</name>
    <dbReference type="NCBI Taxonomy" id="185431"/>
    <lineage>
        <taxon>Eukaryota</taxon>
        <taxon>Discoba</taxon>
        <taxon>Euglenozoa</taxon>
        <taxon>Kinetoplastea</taxon>
        <taxon>Metakinetoplastina</taxon>
        <taxon>Trypanosomatida</taxon>
        <taxon>Trypanosomatidae</taxon>
        <taxon>Trypanosoma</taxon>
    </lineage>
</organism>
<feature type="compositionally biased region" description="Basic and acidic residues" evidence="9">
    <location>
        <begin position="408"/>
        <end position="418"/>
    </location>
</feature>
<feature type="chain" id="PRO_5004221981" evidence="10">
    <location>
        <begin position="24"/>
        <end position="475"/>
    </location>
</feature>
<evidence type="ECO:0000256" key="5">
    <source>
        <dbReference type="ARBA" id="ARBA00022729"/>
    </source>
</evidence>
<accession>Q38CU4</accession>
<evidence type="ECO:0000256" key="2">
    <source>
        <dbReference type="ARBA" id="ARBA00004609"/>
    </source>
</evidence>
<keyword evidence="6" id="KW-0472">Membrane</keyword>
<dbReference type="Proteomes" id="UP000008524">
    <property type="component" value="Chromosome 9"/>
</dbReference>
<dbReference type="PaxDb" id="5691-EAN77376"/>
<keyword evidence="7" id="KW-0325">Glycoprotein</keyword>
<dbReference type="VEuPathDB" id="TriTrypDB:Tb927.9.15700"/>
<keyword evidence="8" id="KW-0449">Lipoprotein</keyword>
<comment type="function">
    <text evidence="1">VSG forms a coat on the surface of the parasite. The trypanosome evades the immune response of the host by expressing a series of antigenically distinct VSGs from an estimated 1000 VSG genes.</text>
</comment>
<evidence type="ECO:0000256" key="9">
    <source>
        <dbReference type="SAM" id="MobiDB-lite"/>
    </source>
</evidence>
<keyword evidence="13" id="KW-1185">Reference proteome</keyword>
<evidence type="ECO:0000256" key="7">
    <source>
        <dbReference type="ARBA" id="ARBA00023180"/>
    </source>
</evidence>
<evidence type="ECO:0000313" key="13">
    <source>
        <dbReference type="Proteomes" id="UP000008524"/>
    </source>
</evidence>
<dbReference type="InterPro" id="IPR025932">
    <property type="entry name" value="Trypano_VSG_B_N_dom"/>
</dbReference>
<proteinExistence type="predicted"/>
<dbReference type="OMA" id="REICCAD"/>
<evidence type="ECO:0000256" key="1">
    <source>
        <dbReference type="ARBA" id="ARBA00002523"/>
    </source>
</evidence>
<feature type="domain" description="Trypanosome variant surface glycoprotein B-type N-terminal" evidence="11">
    <location>
        <begin position="9"/>
        <end position="358"/>
    </location>
</feature>
<dbReference type="GO" id="GO:0098552">
    <property type="term" value="C:side of membrane"/>
    <property type="evidence" value="ECO:0007669"/>
    <property type="project" value="UniProtKB-KW"/>
</dbReference>
<evidence type="ECO:0000313" key="12">
    <source>
        <dbReference type="EMBL" id="EAN77376.1"/>
    </source>
</evidence>
<reference evidence="12 13" key="2">
    <citation type="journal article" date="2005" name="Science">
        <title>The genome of the African trypanosome Trypanosoma brucei.</title>
        <authorList>
            <person name="Berriman M."/>
            <person name="Ghedin E."/>
            <person name="Hertz-Fowler C."/>
            <person name="Blandin G."/>
            <person name="Renauld H."/>
            <person name="Bartholomeu D.C."/>
            <person name="Lennard N.J."/>
            <person name="Caler E."/>
            <person name="Hamlin N.E."/>
            <person name="Haas B."/>
            <person name="Bohme U."/>
            <person name="Hannick L."/>
            <person name="Aslett M.A."/>
            <person name="Shallom J."/>
            <person name="Marcello L."/>
            <person name="Hou L."/>
            <person name="Wickstead B."/>
            <person name="Alsmark U.C."/>
            <person name="Arrowsmith C."/>
            <person name="Atkin R.J."/>
            <person name="Barron A.J."/>
            <person name="Bringaud F."/>
            <person name="Brooks K."/>
            <person name="Carrington M."/>
            <person name="Cherevach I."/>
            <person name="Chillingworth T.J."/>
            <person name="Churcher C."/>
            <person name="Clark L.N."/>
            <person name="Corton C.H."/>
            <person name="Cronin A."/>
            <person name="Davies R.M."/>
            <person name="Doggett J."/>
            <person name="Djikeng A."/>
            <person name="Feldblyum T."/>
            <person name="Field M.C."/>
            <person name="Fraser A."/>
            <person name="Goodhead I."/>
            <person name="Hance Z."/>
            <person name="Harper D."/>
            <person name="Harris B.R."/>
            <person name="Hauser H."/>
            <person name="Hostetler J."/>
            <person name="Ivens A."/>
            <person name="Jagels K."/>
            <person name="Johnson D."/>
            <person name="Johnson J."/>
            <person name="Jones K."/>
            <person name="Kerhornou A.X."/>
            <person name="Koo H."/>
            <person name="Larke N."/>
            <person name="Landfear S."/>
            <person name="Larkin C."/>
            <person name="Leech V."/>
            <person name="Line A."/>
            <person name="Lord A."/>
            <person name="Macleod A."/>
            <person name="Mooney P.J."/>
            <person name="Moule S."/>
            <person name="Martin D.M."/>
            <person name="Morgan G.W."/>
            <person name="Mungall K."/>
            <person name="Norbertczak H."/>
            <person name="Ormond D."/>
            <person name="Pai G."/>
            <person name="Peacock C.S."/>
            <person name="Peterson J."/>
            <person name="Quail M.A."/>
            <person name="Rabbinowitsch E."/>
            <person name="Rajandream M.A."/>
            <person name="Reitter C."/>
            <person name="Salzberg S.L."/>
            <person name="Sanders M."/>
            <person name="Schobel S."/>
            <person name="Sharp S."/>
            <person name="Simmonds M."/>
            <person name="Simpson A.J."/>
            <person name="Tallon L."/>
            <person name="Turner C.M."/>
            <person name="Tait A."/>
            <person name="Tivey A.R."/>
            <person name="Van Aken S."/>
            <person name="Walker D."/>
            <person name="Wanless D."/>
            <person name="Wang S."/>
            <person name="White B."/>
            <person name="White O."/>
            <person name="Whitehead S."/>
            <person name="Woodward J."/>
            <person name="Wortman J."/>
            <person name="Adams M.D."/>
            <person name="Embley T.M."/>
            <person name="Gull K."/>
            <person name="Ullu E."/>
            <person name="Barry J.D."/>
            <person name="Fairlamb A.H."/>
            <person name="Opperdoes F."/>
            <person name="Barrell B.G."/>
            <person name="Donelson J.E."/>
            <person name="Hall N."/>
            <person name="Fraser C.M."/>
            <person name="Melville S.E."/>
            <person name="El-Sayed N.M."/>
        </authorList>
    </citation>
    <scope>NUCLEOTIDE SEQUENCE [LARGE SCALE GENOMIC DNA]</scope>
    <source>
        <strain evidence="12 13">927/4 GUTat10.1</strain>
    </source>
</reference>
<evidence type="ECO:0000256" key="10">
    <source>
        <dbReference type="SAM" id="SignalP"/>
    </source>
</evidence>
<evidence type="ECO:0000259" key="11">
    <source>
        <dbReference type="Pfam" id="PF13206"/>
    </source>
</evidence>
<name>Q38CU4_TRYB2</name>
<feature type="compositionally biased region" description="Low complexity" evidence="9">
    <location>
        <begin position="394"/>
        <end position="407"/>
    </location>
</feature>
<dbReference type="InParanoid" id="Q38CU4"/>
<dbReference type="KEGG" id="tbr:Tb09.244.2330"/>
<evidence type="ECO:0000256" key="8">
    <source>
        <dbReference type="ARBA" id="ARBA00023288"/>
    </source>
</evidence>
<feature type="region of interest" description="Disordered" evidence="9">
    <location>
        <begin position="368"/>
        <end position="462"/>
    </location>
</feature>
<dbReference type="GeneID" id="3661245"/>
<dbReference type="GO" id="GO:0020033">
    <property type="term" value="P:antigenic variation"/>
    <property type="evidence" value="ECO:0000304"/>
    <property type="project" value="GeneDB"/>
</dbReference>
<evidence type="ECO:0000256" key="3">
    <source>
        <dbReference type="ARBA" id="ARBA00022475"/>
    </source>
</evidence>
<keyword evidence="3" id="KW-1003">Cell membrane</keyword>